<accession>A0A2Z6QFK3</accession>
<dbReference type="AlphaFoldDB" id="A0A2Z6QFK3"/>
<dbReference type="OrthoDB" id="3068380at2759"/>
<name>A0A2Z6QFK3_9GLOM</name>
<reference evidence="2" key="2">
    <citation type="submission" date="2019-10" db="EMBL/GenBank/DDBJ databases">
        <title>Conservation and host-specific expression of non-tandemly repeated heterogenous ribosome RNA gene in arbuscular mycorrhizal fungi.</title>
        <authorList>
            <person name="Maeda T."/>
            <person name="Kobayashi Y."/>
            <person name="Nakagawa T."/>
            <person name="Ezawa T."/>
            <person name="Yamaguchi K."/>
            <person name="Bino T."/>
            <person name="Nishimoto Y."/>
            <person name="Shigenobu S."/>
            <person name="Kawaguchi M."/>
        </authorList>
    </citation>
    <scope>NUCLEOTIDE SEQUENCE</scope>
    <source>
        <strain evidence="2">HR1</strain>
    </source>
</reference>
<keyword evidence="3" id="KW-1185">Reference proteome</keyword>
<dbReference type="EMBL" id="BEXD01000617">
    <property type="protein sequence ID" value="GBB88920.1"/>
    <property type="molecule type" value="Genomic_DNA"/>
</dbReference>
<comment type="caution">
    <text evidence="1">The sequence shown here is derived from an EMBL/GenBank/DDBJ whole genome shotgun (WGS) entry which is preliminary data.</text>
</comment>
<proteinExistence type="predicted"/>
<evidence type="ECO:0000313" key="1">
    <source>
        <dbReference type="EMBL" id="GBB88920.1"/>
    </source>
</evidence>
<evidence type="ECO:0000313" key="2">
    <source>
        <dbReference type="EMBL" id="GES87652.1"/>
    </source>
</evidence>
<protein>
    <submittedName>
        <fullName evidence="1">Uncharacterized protein</fullName>
    </submittedName>
</protein>
<gene>
    <name evidence="2" type="ORF">RCL2_001464200</name>
    <name evidence="1" type="ORF">RclHR1_15530007</name>
</gene>
<dbReference type="Proteomes" id="UP000247702">
    <property type="component" value="Unassembled WGS sequence"/>
</dbReference>
<evidence type="ECO:0000313" key="3">
    <source>
        <dbReference type="Proteomes" id="UP000247702"/>
    </source>
</evidence>
<sequence length="170" mass="19924">MNVERLKHMKDLQIYWQEEINEYYEKENLIPKTKSQSINTTAKDHSVVSQLQKQNRPDESKNDYYMKIANDVFLFAVAYEDLIKGDISNFIKLLKTRLSARSRMSLSSANEPVLQAIVELFLPLKYYIPELCLIMNNTKKKGNGRYGFVDMFVLGKEIEKNYVTELEIII</sequence>
<organism evidence="1 3">
    <name type="scientific">Rhizophagus clarus</name>
    <dbReference type="NCBI Taxonomy" id="94130"/>
    <lineage>
        <taxon>Eukaryota</taxon>
        <taxon>Fungi</taxon>
        <taxon>Fungi incertae sedis</taxon>
        <taxon>Mucoromycota</taxon>
        <taxon>Glomeromycotina</taxon>
        <taxon>Glomeromycetes</taxon>
        <taxon>Glomerales</taxon>
        <taxon>Glomeraceae</taxon>
        <taxon>Rhizophagus</taxon>
    </lineage>
</organism>
<dbReference type="Proteomes" id="UP000615446">
    <property type="component" value="Unassembled WGS sequence"/>
</dbReference>
<reference evidence="1 3" key="1">
    <citation type="submission" date="2017-11" db="EMBL/GenBank/DDBJ databases">
        <title>The genome of Rhizophagus clarus HR1 reveals common genetic basis of auxotrophy among arbuscular mycorrhizal fungi.</title>
        <authorList>
            <person name="Kobayashi Y."/>
        </authorList>
    </citation>
    <scope>NUCLEOTIDE SEQUENCE [LARGE SCALE GENOMIC DNA]</scope>
    <source>
        <strain evidence="1 3">HR1</strain>
    </source>
</reference>
<dbReference type="EMBL" id="BLAL01000169">
    <property type="protein sequence ID" value="GES87652.1"/>
    <property type="molecule type" value="Genomic_DNA"/>
</dbReference>